<sequence length="132" mass="15368">MALTYITKIMNKTQSEIVIVVGEKNNESYVIQSLETGDFNIAVPWVGNQGEAWKPIRLSIETNKENVFGTDTIWVFQDYWSDDSYIMYCIGDEFHYKHDTLTREVKGFNKGGGRKILRIMRDKNGEYDLRMV</sequence>
<proteinExistence type="predicted"/>
<protein>
    <submittedName>
        <fullName evidence="1">Uncharacterized protein</fullName>
    </submittedName>
</protein>
<accession>A0A2D0IL60</accession>
<name>A0A2D0IL60_XENBU</name>
<comment type="caution">
    <text evidence="1">The sequence shown here is derived from an EMBL/GenBank/DDBJ whole genome shotgun (WGS) entry which is preliminary data.</text>
</comment>
<evidence type="ECO:0000313" key="1">
    <source>
        <dbReference type="EMBL" id="PHM22516.1"/>
    </source>
</evidence>
<evidence type="ECO:0000313" key="2">
    <source>
        <dbReference type="Proteomes" id="UP000225833"/>
    </source>
</evidence>
<organism evidence="1 2">
    <name type="scientific">Xenorhabdus budapestensis</name>
    <dbReference type="NCBI Taxonomy" id="290110"/>
    <lineage>
        <taxon>Bacteria</taxon>
        <taxon>Pseudomonadati</taxon>
        <taxon>Pseudomonadota</taxon>
        <taxon>Gammaproteobacteria</taxon>
        <taxon>Enterobacterales</taxon>
        <taxon>Morganellaceae</taxon>
        <taxon>Xenorhabdus</taxon>
    </lineage>
</organism>
<reference evidence="1 2" key="1">
    <citation type="journal article" date="2017" name="Nat. Microbiol.">
        <title>Natural product diversity associated with the nematode symbionts Photorhabdus and Xenorhabdus.</title>
        <authorList>
            <person name="Tobias N.J."/>
            <person name="Wolff H."/>
            <person name="Djahanschiri B."/>
            <person name="Grundmann F."/>
            <person name="Kronenwerth M."/>
            <person name="Shi Y.M."/>
            <person name="Simonyi S."/>
            <person name="Grun P."/>
            <person name="Shapiro-Ilan D."/>
            <person name="Pidot S.J."/>
            <person name="Stinear T.P."/>
            <person name="Ebersberger I."/>
            <person name="Bode H.B."/>
        </authorList>
    </citation>
    <scope>NUCLEOTIDE SEQUENCE [LARGE SCALE GENOMIC DNA]</scope>
    <source>
        <strain evidence="1 2">DSM 16342</strain>
    </source>
</reference>
<dbReference type="RefSeq" id="WP_099137469.1">
    <property type="nucleotide sequence ID" value="NZ_CAWNNJ010000131.1"/>
</dbReference>
<dbReference type="EMBL" id="NIBS01000060">
    <property type="protein sequence ID" value="PHM22516.1"/>
    <property type="molecule type" value="Genomic_DNA"/>
</dbReference>
<dbReference type="OrthoDB" id="6445973at2"/>
<dbReference type="Proteomes" id="UP000225833">
    <property type="component" value="Unassembled WGS sequence"/>
</dbReference>
<dbReference type="AlphaFoldDB" id="A0A2D0IL60"/>
<gene>
    <name evidence="1" type="ORF">Xbud_03752</name>
</gene>